<dbReference type="PANTHER" id="PTHR43031:SF18">
    <property type="entry name" value="RHODANESE-RELATED SULFURTRANSFERASES"/>
    <property type="match status" value="1"/>
</dbReference>
<dbReference type="Proteomes" id="UP000028252">
    <property type="component" value="Unassembled WGS sequence"/>
</dbReference>
<dbReference type="SMART" id="SM00450">
    <property type="entry name" value="RHOD"/>
    <property type="match status" value="1"/>
</dbReference>
<dbReference type="PROSITE" id="PS50206">
    <property type="entry name" value="RHODANESE_3"/>
    <property type="match status" value="1"/>
</dbReference>
<dbReference type="InterPro" id="IPR036873">
    <property type="entry name" value="Rhodanese-like_dom_sf"/>
</dbReference>
<gene>
    <name evidence="3" type="ORF">ADIMK_2391</name>
</gene>
<keyword evidence="4" id="KW-1185">Reference proteome</keyword>
<dbReference type="SUPFAM" id="SSF52821">
    <property type="entry name" value="Rhodanese/Cell cycle control phosphatase"/>
    <property type="match status" value="1"/>
</dbReference>
<feature type="transmembrane region" description="Helical" evidence="1">
    <location>
        <begin position="12"/>
        <end position="28"/>
    </location>
</feature>
<evidence type="ECO:0000313" key="3">
    <source>
        <dbReference type="EMBL" id="KEA63612.1"/>
    </source>
</evidence>
<dbReference type="STRING" id="1232683.ADIMK_2391"/>
<dbReference type="InterPro" id="IPR050229">
    <property type="entry name" value="GlpE_sulfurtransferase"/>
</dbReference>
<proteinExistence type="predicted"/>
<keyword evidence="3" id="KW-0808">Transferase</keyword>
<dbReference type="InterPro" id="IPR001763">
    <property type="entry name" value="Rhodanese-like_dom"/>
</dbReference>
<protein>
    <submittedName>
        <fullName evidence="3">Rhodanese-related sulfurtransferase</fullName>
    </submittedName>
</protein>
<keyword evidence="1" id="KW-1133">Transmembrane helix</keyword>
<dbReference type="CDD" id="cd00158">
    <property type="entry name" value="RHOD"/>
    <property type="match status" value="1"/>
</dbReference>
<reference evidence="3 4" key="1">
    <citation type="submission" date="2014-04" db="EMBL/GenBank/DDBJ databases">
        <title>Marinobacterium kochiensis sp. nov., isolated from sediment sample collected from Kochi backwaters in Kerala, India.</title>
        <authorList>
            <person name="Singh A."/>
            <person name="Pinnaka A.K."/>
        </authorList>
    </citation>
    <scope>NUCLEOTIDE SEQUENCE [LARGE SCALE GENOMIC DNA]</scope>
    <source>
        <strain evidence="3 4">AK27</strain>
    </source>
</reference>
<dbReference type="GO" id="GO:0016740">
    <property type="term" value="F:transferase activity"/>
    <property type="evidence" value="ECO:0007669"/>
    <property type="project" value="UniProtKB-KW"/>
</dbReference>
<evidence type="ECO:0000259" key="2">
    <source>
        <dbReference type="PROSITE" id="PS50206"/>
    </source>
</evidence>
<sequence>MDRLIEFATQHYYLIAAWGLTLAMLLWTENRKSGRSVSPAEATRMINKEGAVVLDIRSKKEWDTGRITGALHIPLADLDRRIGELKADKDTPIIVVCNLGQTAGAATKKLKAAGFNAAVRLSGGMTEWRGENMPVVK</sequence>
<keyword evidence="1" id="KW-0812">Transmembrane</keyword>
<dbReference type="EMBL" id="JMQN01000036">
    <property type="protein sequence ID" value="KEA63612.1"/>
    <property type="molecule type" value="Genomic_DNA"/>
</dbReference>
<evidence type="ECO:0000313" key="4">
    <source>
        <dbReference type="Proteomes" id="UP000028252"/>
    </source>
</evidence>
<dbReference type="PANTHER" id="PTHR43031">
    <property type="entry name" value="FAD-DEPENDENT OXIDOREDUCTASE"/>
    <property type="match status" value="1"/>
</dbReference>
<dbReference type="AlphaFoldDB" id="A0A081FYK7"/>
<comment type="caution">
    <text evidence="3">The sequence shown here is derived from an EMBL/GenBank/DDBJ whole genome shotgun (WGS) entry which is preliminary data.</text>
</comment>
<evidence type="ECO:0000256" key="1">
    <source>
        <dbReference type="SAM" id="Phobius"/>
    </source>
</evidence>
<accession>A0A081FYK7</accession>
<dbReference type="Gene3D" id="3.40.250.10">
    <property type="entry name" value="Rhodanese-like domain"/>
    <property type="match status" value="1"/>
</dbReference>
<dbReference type="Pfam" id="PF00581">
    <property type="entry name" value="Rhodanese"/>
    <property type="match status" value="1"/>
</dbReference>
<dbReference type="OrthoDB" id="9808735at2"/>
<keyword evidence="1" id="KW-0472">Membrane</keyword>
<dbReference type="PATRIC" id="fig|1232683.4.peg.2350"/>
<dbReference type="RefSeq" id="WP_036188291.1">
    <property type="nucleotide sequence ID" value="NZ_JMQN01000036.1"/>
</dbReference>
<dbReference type="eggNOG" id="COG0607">
    <property type="taxonomic scope" value="Bacteria"/>
</dbReference>
<organism evidence="3 4">
    <name type="scientific">Marinobacterium lacunae</name>
    <dbReference type="NCBI Taxonomy" id="1232683"/>
    <lineage>
        <taxon>Bacteria</taxon>
        <taxon>Pseudomonadati</taxon>
        <taxon>Pseudomonadota</taxon>
        <taxon>Gammaproteobacteria</taxon>
        <taxon>Oceanospirillales</taxon>
        <taxon>Oceanospirillaceae</taxon>
        <taxon>Marinobacterium</taxon>
    </lineage>
</organism>
<name>A0A081FYK7_9GAMM</name>
<feature type="domain" description="Rhodanese" evidence="2">
    <location>
        <begin position="47"/>
        <end position="137"/>
    </location>
</feature>